<keyword evidence="2" id="KW-1185">Reference proteome</keyword>
<dbReference type="Proteomes" id="UP001317742">
    <property type="component" value="Chromosome"/>
</dbReference>
<sequence>MNYHHFIITRFNVNIYAIDFPKRLEDIWLSLRFELFQKYCFPTVQAQGNQNFTWLVLFDEQTPDRYKIFTNIYAKYRNFIPVYCGAFNSIMSQTIRTMQKIAPDAEWFLTTRLDNDDALSTGFVQCLHGVVDSLNEDDLKPSDTLYINFPNGLQFCDGEFYDFKDATNAFVSLLERRDNPHTVFWVDHPSIYDMAPVIQAETGPLWLQVVHDLNVYNYVRGKKVEMAGVESRFPCDFENDESTKENGP</sequence>
<dbReference type="Pfam" id="PF11316">
    <property type="entry name" value="Rhamno_transf"/>
    <property type="match status" value="1"/>
</dbReference>
<proteinExistence type="predicted"/>
<evidence type="ECO:0000313" key="2">
    <source>
        <dbReference type="Proteomes" id="UP001317742"/>
    </source>
</evidence>
<gene>
    <name evidence="1" type="ORF">SYK_23520</name>
</gene>
<organism evidence="1 2">
    <name type="scientific">Pseudodesulfovibrio nedwellii</name>
    <dbReference type="NCBI Taxonomy" id="2973072"/>
    <lineage>
        <taxon>Bacteria</taxon>
        <taxon>Pseudomonadati</taxon>
        <taxon>Thermodesulfobacteriota</taxon>
        <taxon>Desulfovibrionia</taxon>
        <taxon>Desulfovibrionales</taxon>
        <taxon>Desulfovibrionaceae</taxon>
    </lineage>
</organism>
<dbReference type="RefSeq" id="WP_281760501.1">
    <property type="nucleotide sequence ID" value="NZ_AP026709.1"/>
</dbReference>
<dbReference type="EMBL" id="AP026709">
    <property type="protein sequence ID" value="BDQ37992.1"/>
    <property type="molecule type" value="Genomic_DNA"/>
</dbReference>
<protein>
    <submittedName>
        <fullName evidence="1">Uncharacterized protein</fullName>
    </submittedName>
</protein>
<evidence type="ECO:0000313" key="1">
    <source>
        <dbReference type="EMBL" id="BDQ37992.1"/>
    </source>
</evidence>
<name>A0ABN6S459_9BACT</name>
<accession>A0ABN6S459</accession>
<reference evidence="1 2" key="1">
    <citation type="submission" date="2022-08" db="EMBL/GenBank/DDBJ databases">
        <title>Genome Sequence of the sulphate-reducing bacterium, Pseudodesulfovibrio sp. SYK.</title>
        <authorList>
            <person name="Kondo R."/>
            <person name="Kataoka T."/>
        </authorList>
    </citation>
    <scope>NUCLEOTIDE SEQUENCE [LARGE SCALE GENOMIC DNA]</scope>
    <source>
        <strain evidence="1 2">SYK</strain>
    </source>
</reference>
<dbReference type="InterPro" id="IPR021466">
    <property type="entry name" value="Put_rhamnosyl_transferase"/>
</dbReference>